<sequence>MWSSHGEVHHVSLLHRLRSRVCYLSFQSLRISINTCPATAATAAGHGHCCCRYYLSMLLLPIKSWSGIIKAFQLLYVNCIVI</sequence>
<comment type="caution">
    <text evidence="1">The sequence shown here is derived from an EMBL/GenBank/DDBJ whole genome shotgun (WGS) entry which is preliminary data.</text>
</comment>
<organism evidence="1 2">
    <name type="scientific">Salix koriyanagi</name>
    <dbReference type="NCBI Taxonomy" id="2511006"/>
    <lineage>
        <taxon>Eukaryota</taxon>
        <taxon>Viridiplantae</taxon>
        <taxon>Streptophyta</taxon>
        <taxon>Embryophyta</taxon>
        <taxon>Tracheophyta</taxon>
        <taxon>Spermatophyta</taxon>
        <taxon>Magnoliopsida</taxon>
        <taxon>eudicotyledons</taxon>
        <taxon>Gunneridae</taxon>
        <taxon>Pentapetalae</taxon>
        <taxon>rosids</taxon>
        <taxon>fabids</taxon>
        <taxon>Malpighiales</taxon>
        <taxon>Salicaceae</taxon>
        <taxon>Saliceae</taxon>
        <taxon>Salix</taxon>
    </lineage>
</organism>
<evidence type="ECO:0000313" key="2">
    <source>
        <dbReference type="Proteomes" id="UP001151752"/>
    </source>
</evidence>
<protein>
    <submittedName>
        <fullName evidence="1">Uncharacterized protein</fullName>
    </submittedName>
</protein>
<accession>A0A9Q1AH92</accession>
<reference evidence="1" key="2">
    <citation type="journal article" date="2023" name="Int. J. Mol. Sci.">
        <title>De Novo Assembly and Annotation of 11 Diverse Shrub Willow (Salix) Genomes Reveals Novel Gene Organization in Sex-Linked Regions.</title>
        <authorList>
            <person name="Hyden B."/>
            <person name="Feng K."/>
            <person name="Yates T.B."/>
            <person name="Jawdy S."/>
            <person name="Cereghino C."/>
            <person name="Smart L.B."/>
            <person name="Muchero W."/>
        </authorList>
    </citation>
    <scope>NUCLEOTIDE SEQUENCE</scope>
    <source>
        <tissue evidence="1">Shoot tip</tissue>
    </source>
</reference>
<proteinExistence type="predicted"/>
<name>A0A9Q1AH92_9ROSI</name>
<reference evidence="1" key="1">
    <citation type="submission" date="2022-11" db="EMBL/GenBank/DDBJ databases">
        <authorList>
            <person name="Hyden B.L."/>
            <person name="Feng K."/>
            <person name="Yates T."/>
            <person name="Jawdy S."/>
            <person name="Smart L.B."/>
            <person name="Muchero W."/>
        </authorList>
    </citation>
    <scope>NUCLEOTIDE SEQUENCE</scope>
    <source>
        <tissue evidence="1">Shoot tip</tissue>
    </source>
</reference>
<dbReference type="AlphaFoldDB" id="A0A9Q1AH92"/>
<evidence type="ECO:0000313" key="1">
    <source>
        <dbReference type="EMBL" id="KAJ6771133.1"/>
    </source>
</evidence>
<keyword evidence="2" id="KW-1185">Reference proteome</keyword>
<dbReference type="EMBL" id="JAPFFM010000002">
    <property type="protein sequence ID" value="KAJ6771133.1"/>
    <property type="molecule type" value="Genomic_DNA"/>
</dbReference>
<gene>
    <name evidence="1" type="ORF">OIU74_017556</name>
</gene>
<dbReference type="Proteomes" id="UP001151752">
    <property type="component" value="Chromosome 10"/>
</dbReference>